<proteinExistence type="predicted"/>
<comment type="caution">
    <text evidence="3">The sequence shown here is derived from an EMBL/GenBank/DDBJ whole genome shotgun (WGS) entry which is preliminary data.</text>
</comment>
<dbReference type="PANTHER" id="PTHR34351:SF1">
    <property type="entry name" value="SLR1927 PROTEIN"/>
    <property type="match status" value="1"/>
</dbReference>
<reference evidence="4" key="1">
    <citation type="journal article" date="2019" name="Int. J. Syst. Evol. Microbiol.">
        <title>The Global Catalogue of Microorganisms (GCM) 10K type strain sequencing project: providing services to taxonomists for standard genome sequencing and annotation.</title>
        <authorList>
            <consortium name="The Broad Institute Genomics Platform"/>
            <consortium name="The Broad Institute Genome Sequencing Center for Infectious Disease"/>
            <person name="Wu L."/>
            <person name="Ma J."/>
        </authorList>
    </citation>
    <scope>NUCLEOTIDE SEQUENCE [LARGE SCALE GENOMIC DNA]</scope>
    <source>
        <strain evidence="4">KCTC 42447</strain>
    </source>
</reference>
<evidence type="ECO:0000313" key="4">
    <source>
        <dbReference type="Proteomes" id="UP001595630"/>
    </source>
</evidence>
<keyword evidence="2" id="KW-0472">Membrane</keyword>
<organism evidence="3 4">
    <name type="scientific">Stutzerimonas tarimensis</name>
    <dbReference type="NCBI Taxonomy" id="1507735"/>
    <lineage>
        <taxon>Bacteria</taxon>
        <taxon>Pseudomonadati</taxon>
        <taxon>Pseudomonadota</taxon>
        <taxon>Gammaproteobacteria</taxon>
        <taxon>Pseudomonadales</taxon>
        <taxon>Pseudomonadaceae</taxon>
        <taxon>Stutzerimonas</taxon>
    </lineage>
</organism>
<dbReference type="Proteomes" id="UP001595630">
    <property type="component" value="Unassembled WGS sequence"/>
</dbReference>
<keyword evidence="4" id="KW-1185">Reference proteome</keyword>
<name>A0ABV7T3H0_9GAMM</name>
<keyword evidence="2" id="KW-1133">Transmembrane helix</keyword>
<protein>
    <submittedName>
        <fullName evidence="3">DUF58 domain-containing protein</fullName>
    </submittedName>
</protein>
<evidence type="ECO:0000256" key="1">
    <source>
        <dbReference type="SAM" id="MobiDB-lite"/>
    </source>
</evidence>
<dbReference type="PANTHER" id="PTHR34351">
    <property type="entry name" value="SLR1927 PROTEIN-RELATED"/>
    <property type="match status" value="1"/>
</dbReference>
<feature type="transmembrane region" description="Helical" evidence="2">
    <location>
        <begin position="62"/>
        <end position="82"/>
    </location>
</feature>
<sequence length="321" mass="35128">MASLPAVPRAVFQRWLDRRAPAAPYVRLDHRRIFILPTRVGLAFLCALVIMLLAAVNYQNSLAYALTFLLGSLFVIAILHTYRNLAGLELHGGSAPAVFVGETASLGVRLESAGRPHQAIALGWSGKELRSVEVPARGSCDLTLERPAERRGRLRPGRLRVETRFPLGVFVAWSSIDLNLATLVYPKPESGALPPLSDGSDDLEADGGRVTGAGSDDYQGLRSWQPGESIRRVDWKAFSREQGLLTKDFSALGGGQLTLDYAVLEGDTEARLSRLCHWVIALTEQDRPFCLHLPGQRIEPDSGPRHRDACLTALALFGEDE</sequence>
<feature type="transmembrane region" description="Helical" evidence="2">
    <location>
        <begin position="33"/>
        <end position="56"/>
    </location>
</feature>
<accession>A0ABV7T3H0</accession>
<evidence type="ECO:0000313" key="3">
    <source>
        <dbReference type="EMBL" id="MFC3607023.1"/>
    </source>
</evidence>
<dbReference type="EMBL" id="JBHRXZ010000012">
    <property type="protein sequence ID" value="MFC3607023.1"/>
    <property type="molecule type" value="Genomic_DNA"/>
</dbReference>
<dbReference type="RefSeq" id="WP_386361618.1">
    <property type="nucleotide sequence ID" value="NZ_JBHRXZ010000012.1"/>
</dbReference>
<gene>
    <name evidence="3" type="ORF">ACFOMF_04400</name>
</gene>
<feature type="region of interest" description="Disordered" evidence="1">
    <location>
        <begin position="192"/>
        <end position="218"/>
    </location>
</feature>
<evidence type="ECO:0000256" key="2">
    <source>
        <dbReference type="SAM" id="Phobius"/>
    </source>
</evidence>
<keyword evidence="2" id="KW-0812">Transmembrane</keyword>